<keyword evidence="2" id="KW-1185">Reference proteome</keyword>
<accession>A0ABV2NU96</accession>
<name>A0ABV2NU96_9HYPH</name>
<gene>
    <name evidence="1" type="ORF">ABIC20_007504</name>
</gene>
<protein>
    <submittedName>
        <fullName evidence="1">Uncharacterized protein</fullName>
    </submittedName>
</protein>
<dbReference type="EMBL" id="JBEPNW010000008">
    <property type="protein sequence ID" value="MET3870119.1"/>
    <property type="molecule type" value="Genomic_DNA"/>
</dbReference>
<organism evidence="1 2">
    <name type="scientific">Methylobacterium radiotolerans</name>
    <dbReference type="NCBI Taxonomy" id="31998"/>
    <lineage>
        <taxon>Bacteria</taxon>
        <taxon>Pseudomonadati</taxon>
        <taxon>Pseudomonadota</taxon>
        <taxon>Alphaproteobacteria</taxon>
        <taxon>Hyphomicrobiales</taxon>
        <taxon>Methylobacteriaceae</taxon>
        <taxon>Methylobacterium</taxon>
    </lineage>
</organism>
<sequence length="32" mass="3399">MRPRDRLEAVLGLALGASIIAAMLLAQSLGYQ</sequence>
<proteinExistence type="predicted"/>
<comment type="caution">
    <text evidence="1">The sequence shown here is derived from an EMBL/GenBank/DDBJ whole genome shotgun (WGS) entry which is preliminary data.</text>
</comment>
<reference evidence="1 2" key="1">
    <citation type="submission" date="2024-06" db="EMBL/GenBank/DDBJ databases">
        <title>Genomics of switchgrass bacterial isolates.</title>
        <authorList>
            <person name="Shade A."/>
        </authorList>
    </citation>
    <scope>NUCLEOTIDE SEQUENCE [LARGE SCALE GENOMIC DNA]</scope>
    <source>
        <strain evidence="1 2">PvP084</strain>
    </source>
</reference>
<evidence type="ECO:0000313" key="2">
    <source>
        <dbReference type="Proteomes" id="UP001549119"/>
    </source>
</evidence>
<evidence type="ECO:0000313" key="1">
    <source>
        <dbReference type="EMBL" id="MET3870119.1"/>
    </source>
</evidence>
<dbReference type="Proteomes" id="UP001549119">
    <property type="component" value="Unassembled WGS sequence"/>
</dbReference>